<gene>
    <name evidence="1" type="ORF">METZ01_LOCUS247644</name>
</gene>
<sequence length="96" mass="11199">MTFTMISFVFSQKINLNTDNLDALKSLDLTNNQINEIINYRNNIGQINTIYELMVMPNINISDIHSIRNLVTIEILQNSTFEKDMQRASYKLGQWI</sequence>
<proteinExistence type="predicted"/>
<accession>A0A382I548</accession>
<dbReference type="SUPFAM" id="SSF47781">
    <property type="entry name" value="RuvA domain 2-like"/>
    <property type="match status" value="1"/>
</dbReference>
<reference evidence="1" key="1">
    <citation type="submission" date="2018-05" db="EMBL/GenBank/DDBJ databases">
        <authorList>
            <person name="Lanie J.A."/>
            <person name="Ng W.-L."/>
            <person name="Kazmierczak K.M."/>
            <person name="Andrzejewski T.M."/>
            <person name="Davidsen T.M."/>
            <person name="Wayne K.J."/>
            <person name="Tettelin H."/>
            <person name="Glass J.I."/>
            <person name="Rusch D."/>
            <person name="Podicherti R."/>
            <person name="Tsui H.-C.T."/>
            <person name="Winkler M.E."/>
        </authorList>
    </citation>
    <scope>NUCLEOTIDE SEQUENCE</scope>
</reference>
<evidence type="ECO:0000313" key="1">
    <source>
        <dbReference type="EMBL" id="SVB94790.1"/>
    </source>
</evidence>
<name>A0A382I548_9ZZZZ</name>
<dbReference type="InterPro" id="IPR001611">
    <property type="entry name" value="Leu-rich_rpt"/>
</dbReference>
<dbReference type="AlphaFoldDB" id="A0A382I548"/>
<dbReference type="EMBL" id="UINC01065291">
    <property type="protein sequence ID" value="SVB94790.1"/>
    <property type="molecule type" value="Genomic_DNA"/>
</dbReference>
<feature type="non-terminal residue" evidence="1">
    <location>
        <position position="96"/>
    </location>
</feature>
<dbReference type="PROSITE" id="PS51450">
    <property type="entry name" value="LRR"/>
    <property type="match status" value="1"/>
</dbReference>
<dbReference type="InterPro" id="IPR010994">
    <property type="entry name" value="RuvA_2-like"/>
</dbReference>
<protein>
    <submittedName>
        <fullName evidence="1">Uncharacterized protein</fullName>
    </submittedName>
</protein>
<organism evidence="1">
    <name type="scientific">marine metagenome</name>
    <dbReference type="NCBI Taxonomy" id="408172"/>
    <lineage>
        <taxon>unclassified sequences</taxon>
        <taxon>metagenomes</taxon>
        <taxon>ecological metagenomes</taxon>
    </lineage>
</organism>